<name>A0A7K1GK61_9FLAO</name>
<dbReference type="RefSeq" id="WP_155035186.1">
    <property type="nucleotide sequence ID" value="NZ_JBHTIG010000050.1"/>
</dbReference>
<organism evidence="3 4">
    <name type="scientific">Myroides pelagicus</name>
    <dbReference type="NCBI Taxonomy" id="270914"/>
    <lineage>
        <taxon>Bacteria</taxon>
        <taxon>Pseudomonadati</taxon>
        <taxon>Bacteroidota</taxon>
        <taxon>Flavobacteriia</taxon>
        <taxon>Flavobacteriales</taxon>
        <taxon>Flavobacteriaceae</taxon>
        <taxon>Myroides</taxon>
    </lineage>
</organism>
<dbReference type="EMBL" id="WMJY01000007">
    <property type="protein sequence ID" value="MTH29206.1"/>
    <property type="molecule type" value="Genomic_DNA"/>
</dbReference>
<evidence type="ECO:0000313" key="4">
    <source>
        <dbReference type="Proteomes" id="UP000488936"/>
    </source>
</evidence>
<proteinExistence type="predicted"/>
<keyword evidence="1" id="KW-1133">Transmembrane helix</keyword>
<keyword evidence="2" id="KW-0732">Signal</keyword>
<feature type="signal peptide" evidence="2">
    <location>
        <begin position="1"/>
        <end position="22"/>
    </location>
</feature>
<keyword evidence="1" id="KW-0472">Membrane</keyword>
<evidence type="ECO:0000256" key="1">
    <source>
        <dbReference type="SAM" id="Phobius"/>
    </source>
</evidence>
<keyword evidence="1" id="KW-0812">Transmembrane</keyword>
<evidence type="ECO:0000313" key="3">
    <source>
        <dbReference type="EMBL" id="MTH29206.1"/>
    </source>
</evidence>
<dbReference type="Proteomes" id="UP000488936">
    <property type="component" value="Unassembled WGS sequence"/>
</dbReference>
<evidence type="ECO:0000256" key="2">
    <source>
        <dbReference type="SAM" id="SignalP"/>
    </source>
</evidence>
<dbReference type="OrthoDB" id="1454255at2"/>
<feature type="transmembrane region" description="Helical" evidence="1">
    <location>
        <begin position="171"/>
        <end position="191"/>
    </location>
</feature>
<feature type="chain" id="PRO_5029525239" evidence="2">
    <location>
        <begin position="23"/>
        <end position="303"/>
    </location>
</feature>
<keyword evidence="4" id="KW-1185">Reference proteome</keyword>
<sequence length="303" mass="34911">MRYKIKGSLILGIILLVSSCQNKEPETELKSEFGKSIYYDAFLWKQGRNDTLTKSFVYDFNQWATETDSYVQLSLSDHTSEPISSSNKTYHFLVNDKPVVNGLFSIESSKKSLDTIRLQIVFKEKINSEFYGFISIKEHNIDRVNDIDQLNSANIYKWSASQQVKMNPLQFRLICIAGVLLTLLLIYLLVLRPIMFKRFGRGVVTIQSPFYKNTPVKNRIKIVYTNKKEKQGFLNKVFKGKIVYVVHDYFNAPLILTPGIKGRIRVKTNGAYSIEPFTSNMEKGKTFKITNTSTNEEITLTYL</sequence>
<reference evidence="3 4" key="1">
    <citation type="journal article" date="2006" name="Int. J. Syst. Evol. Microbiol.">
        <title>Myroides pelagicus sp. nov., isolated from seawater in Thailand.</title>
        <authorList>
            <person name="Yoon J."/>
            <person name="Maneerat S."/>
            <person name="Kawai F."/>
            <person name="Yokota A."/>
        </authorList>
    </citation>
    <scope>NUCLEOTIDE SEQUENCE [LARGE SCALE GENOMIC DNA]</scope>
    <source>
        <strain evidence="3 4">SM1T</strain>
    </source>
</reference>
<accession>A0A7K1GK61</accession>
<protein>
    <submittedName>
        <fullName evidence="3">Uncharacterized protein</fullName>
    </submittedName>
</protein>
<dbReference type="PROSITE" id="PS51257">
    <property type="entry name" value="PROKAR_LIPOPROTEIN"/>
    <property type="match status" value="1"/>
</dbReference>
<gene>
    <name evidence="3" type="ORF">GJV77_04625</name>
</gene>
<comment type="caution">
    <text evidence="3">The sequence shown here is derived from an EMBL/GenBank/DDBJ whole genome shotgun (WGS) entry which is preliminary data.</text>
</comment>
<dbReference type="AlphaFoldDB" id="A0A7K1GK61"/>